<evidence type="ECO:0008006" key="3">
    <source>
        <dbReference type="Google" id="ProtNLM"/>
    </source>
</evidence>
<dbReference type="RefSeq" id="WP_074852642.1">
    <property type="nucleotide sequence ID" value="NZ_FNLM01000034.1"/>
</dbReference>
<name>A0A1H2L0X7_9ACTN</name>
<proteinExistence type="predicted"/>
<organism evidence="1 2">
    <name type="scientific">Gordonia westfalica</name>
    <dbReference type="NCBI Taxonomy" id="158898"/>
    <lineage>
        <taxon>Bacteria</taxon>
        <taxon>Bacillati</taxon>
        <taxon>Actinomycetota</taxon>
        <taxon>Actinomycetes</taxon>
        <taxon>Mycobacteriales</taxon>
        <taxon>Gordoniaceae</taxon>
        <taxon>Gordonia</taxon>
    </lineage>
</organism>
<dbReference type="Proteomes" id="UP000183180">
    <property type="component" value="Unassembled WGS sequence"/>
</dbReference>
<dbReference type="AlphaFoldDB" id="A0A1H2L0X7"/>
<dbReference type="EMBL" id="FNLM01000034">
    <property type="protein sequence ID" value="SDU74580.1"/>
    <property type="molecule type" value="Genomic_DNA"/>
</dbReference>
<gene>
    <name evidence="1" type="ORF">SAMN04488548_1344196</name>
</gene>
<evidence type="ECO:0000313" key="1">
    <source>
        <dbReference type="EMBL" id="SDU74580.1"/>
    </source>
</evidence>
<dbReference type="STRING" id="158898.SAMN04488548_1344196"/>
<protein>
    <recommendedName>
        <fullName evidence="3">Thioesterase-like superfamily protein</fullName>
    </recommendedName>
</protein>
<dbReference type="OrthoDB" id="4968093at2"/>
<evidence type="ECO:0000313" key="2">
    <source>
        <dbReference type="Proteomes" id="UP000183180"/>
    </source>
</evidence>
<sequence>MTTIAFFEPVDDPSGEARYRPTPFAASAWAADAVTGPAVCGLVALAVEAEYGTDEFLPARCTIELFKAARQEVTSTRNRVIRSGGRIRVVDTEIVQHPADGGEVVVARGTTVFLRTSVNPPGERWHRPAETVTFRPPTTTPDGLAPLFSSDSPDGALGEWDPTMANHQNGNRKRIWTRAAPLVRGTELTPFQRAVISAESASLMSNWGSEGIGFINCDLTVAISRLPQGERIGVEADHHVEHDGVSVSTTGLYDTGGMFGTALVTAVNNAASQIDFTTVDTTKRYREG</sequence>
<accession>A0A1H2L0X7</accession>
<reference evidence="1 2" key="1">
    <citation type="submission" date="2016-10" db="EMBL/GenBank/DDBJ databases">
        <authorList>
            <person name="de Groot N.N."/>
        </authorList>
    </citation>
    <scope>NUCLEOTIDE SEQUENCE [LARGE SCALE GENOMIC DNA]</scope>
    <source>
        <strain evidence="1 2">DSM 44215</strain>
    </source>
</reference>